<dbReference type="AlphaFoldDB" id="A0A4S8KQK5"/>
<dbReference type="EMBL" id="ML180289">
    <property type="protein sequence ID" value="THU77979.1"/>
    <property type="molecule type" value="Genomic_DNA"/>
</dbReference>
<sequence length="258" mass="29780">METPAINQSNYNTETTERLHIDFAKDAYRASNHKDEYAQMTLWLERREKKTIPSSAFSLPMLSGIRFDFPGAKRTLIDMQCPFRQKFTHNPSVKSVSFEKLEDSSDRGYGAVNFRSALAQFVVQYRHAGSHLTQLQMKEYVSIIVFPFLTVPVWHQIKFVNDDLHGKGTLDTVSAHPRRYNSDGELLQRSQFDPVLIKVKEVSAEDQSPLAGVRIGRIRVNFSIPEAKLDTLFPANARPPKHLAYVRWYTNFTEHERF</sequence>
<evidence type="ECO:0000313" key="1">
    <source>
        <dbReference type="EMBL" id="THU77979.1"/>
    </source>
</evidence>
<keyword evidence="2" id="KW-1185">Reference proteome</keyword>
<name>A0A4S8KQK5_DENBC</name>
<evidence type="ECO:0000313" key="2">
    <source>
        <dbReference type="Proteomes" id="UP000297245"/>
    </source>
</evidence>
<reference evidence="1 2" key="1">
    <citation type="journal article" date="2019" name="Nat. Ecol. Evol.">
        <title>Megaphylogeny resolves global patterns of mushroom evolution.</title>
        <authorList>
            <person name="Varga T."/>
            <person name="Krizsan K."/>
            <person name="Foldi C."/>
            <person name="Dima B."/>
            <person name="Sanchez-Garcia M."/>
            <person name="Sanchez-Ramirez S."/>
            <person name="Szollosi G.J."/>
            <person name="Szarkandi J.G."/>
            <person name="Papp V."/>
            <person name="Albert L."/>
            <person name="Andreopoulos W."/>
            <person name="Angelini C."/>
            <person name="Antonin V."/>
            <person name="Barry K.W."/>
            <person name="Bougher N.L."/>
            <person name="Buchanan P."/>
            <person name="Buyck B."/>
            <person name="Bense V."/>
            <person name="Catcheside P."/>
            <person name="Chovatia M."/>
            <person name="Cooper J."/>
            <person name="Damon W."/>
            <person name="Desjardin D."/>
            <person name="Finy P."/>
            <person name="Geml J."/>
            <person name="Haridas S."/>
            <person name="Hughes K."/>
            <person name="Justo A."/>
            <person name="Karasinski D."/>
            <person name="Kautmanova I."/>
            <person name="Kiss B."/>
            <person name="Kocsube S."/>
            <person name="Kotiranta H."/>
            <person name="LaButti K.M."/>
            <person name="Lechner B.E."/>
            <person name="Liimatainen K."/>
            <person name="Lipzen A."/>
            <person name="Lukacs Z."/>
            <person name="Mihaltcheva S."/>
            <person name="Morgado L.N."/>
            <person name="Niskanen T."/>
            <person name="Noordeloos M.E."/>
            <person name="Ohm R.A."/>
            <person name="Ortiz-Santana B."/>
            <person name="Ovrebo C."/>
            <person name="Racz N."/>
            <person name="Riley R."/>
            <person name="Savchenko A."/>
            <person name="Shiryaev A."/>
            <person name="Soop K."/>
            <person name="Spirin V."/>
            <person name="Szebenyi C."/>
            <person name="Tomsovsky M."/>
            <person name="Tulloss R.E."/>
            <person name="Uehling J."/>
            <person name="Grigoriev I.V."/>
            <person name="Vagvolgyi C."/>
            <person name="Papp T."/>
            <person name="Martin F.M."/>
            <person name="Miettinen O."/>
            <person name="Hibbett D.S."/>
            <person name="Nagy L.G."/>
        </authorList>
    </citation>
    <scope>NUCLEOTIDE SEQUENCE [LARGE SCALE GENOMIC DNA]</scope>
    <source>
        <strain evidence="1 2">CBS 962.96</strain>
    </source>
</reference>
<protein>
    <submittedName>
        <fullName evidence="1">Uncharacterized protein</fullName>
    </submittedName>
</protein>
<proteinExistence type="predicted"/>
<accession>A0A4S8KQK5</accession>
<dbReference type="OrthoDB" id="3252362at2759"/>
<gene>
    <name evidence="1" type="ORF">K435DRAFT_877154</name>
</gene>
<organism evidence="1 2">
    <name type="scientific">Dendrothele bispora (strain CBS 962.96)</name>
    <dbReference type="NCBI Taxonomy" id="1314807"/>
    <lineage>
        <taxon>Eukaryota</taxon>
        <taxon>Fungi</taxon>
        <taxon>Dikarya</taxon>
        <taxon>Basidiomycota</taxon>
        <taxon>Agaricomycotina</taxon>
        <taxon>Agaricomycetes</taxon>
        <taxon>Agaricomycetidae</taxon>
        <taxon>Agaricales</taxon>
        <taxon>Agaricales incertae sedis</taxon>
        <taxon>Dendrothele</taxon>
    </lineage>
</organism>
<dbReference type="Proteomes" id="UP000297245">
    <property type="component" value="Unassembled WGS sequence"/>
</dbReference>